<evidence type="ECO:0000313" key="2">
    <source>
        <dbReference type="EMBL" id="MFD2693757.1"/>
    </source>
</evidence>
<dbReference type="Proteomes" id="UP001597399">
    <property type="component" value="Unassembled WGS sequence"/>
</dbReference>
<evidence type="ECO:0000313" key="3">
    <source>
        <dbReference type="Proteomes" id="UP001597399"/>
    </source>
</evidence>
<feature type="region of interest" description="Disordered" evidence="1">
    <location>
        <begin position="1"/>
        <end position="39"/>
    </location>
</feature>
<feature type="compositionally biased region" description="Basic residues" evidence="1">
    <location>
        <begin position="17"/>
        <end position="39"/>
    </location>
</feature>
<sequence>MPSKSVLSSARRELKSPNKKTHRRALKAIKEAKRIKKGL</sequence>
<dbReference type="InterPro" id="IPR049844">
    <property type="entry name" value="RsaX20-like"/>
</dbReference>
<reference evidence="3" key="1">
    <citation type="journal article" date="2019" name="Int. J. Syst. Evol. Microbiol.">
        <title>The Global Catalogue of Microorganisms (GCM) 10K type strain sequencing project: providing services to taxonomists for standard genome sequencing and annotation.</title>
        <authorList>
            <consortium name="The Broad Institute Genomics Platform"/>
            <consortium name="The Broad Institute Genome Sequencing Center for Infectious Disease"/>
            <person name="Wu L."/>
            <person name="Ma J."/>
        </authorList>
    </citation>
    <scope>NUCLEOTIDE SEQUENCE [LARGE SCALE GENOMIC DNA]</scope>
    <source>
        <strain evidence="3">TISTR 2466</strain>
    </source>
</reference>
<comment type="caution">
    <text evidence="2">The sequence shown here is derived from an EMBL/GenBank/DDBJ whole genome shotgun (WGS) entry which is preliminary data.</text>
</comment>
<keyword evidence="3" id="KW-1185">Reference proteome</keyword>
<dbReference type="RefSeq" id="WP_253065599.1">
    <property type="nucleotide sequence ID" value="NZ_JAMXWM010000051.1"/>
</dbReference>
<protein>
    <submittedName>
        <fullName evidence="2">Metal homeostasis protein</fullName>
    </submittedName>
</protein>
<organism evidence="2 3">
    <name type="scientific">Sporolactobacillus shoreicorticis</name>
    <dbReference type="NCBI Taxonomy" id="1923877"/>
    <lineage>
        <taxon>Bacteria</taxon>
        <taxon>Bacillati</taxon>
        <taxon>Bacillota</taxon>
        <taxon>Bacilli</taxon>
        <taxon>Bacillales</taxon>
        <taxon>Sporolactobacillaceae</taxon>
        <taxon>Sporolactobacillus</taxon>
    </lineage>
</organism>
<gene>
    <name evidence="2" type="ORF">ACFSUE_09000</name>
</gene>
<proteinExistence type="predicted"/>
<dbReference type="EMBL" id="JBHUMQ010000020">
    <property type="protein sequence ID" value="MFD2693757.1"/>
    <property type="molecule type" value="Genomic_DNA"/>
</dbReference>
<name>A0ABW5S423_9BACL</name>
<evidence type="ECO:0000256" key="1">
    <source>
        <dbReference type="SAM" id="MobiDB-lite"/>
    </source>
</evidence>
<dbReference type="NCBIfam" id="NF038026">
    <property type="entry name" value="RsaX20_sORF"/>
    <property type="match status" value="1"/>
</dbReference>
<accession>A0ABW5S423</accession>